<dbReference type="Pfam" id="PF02277">
    <property type="entry name" value="DBI_PRT"/>
    <property type="match status" value="1"/>
</dbReference>
<feature type="domain" description="Nitroreductase" evidence="2">
    <location>
        <begin position="50"/>
        <end position="216"/>
    </location>
</feature>
<dbReference type="GO" id="GO:0102919">
    <property type="term" value="F:5,6-dimethylbenzimidazole synthase activity"/>
    <property type="evidence" value="ECO:0007669"/>
    <property type="project" value="UniProtKB-EC"/>
</dbReference>
<evidence type="ECO:0000256" key="1">
    <source>
        <dbReference type="SAM" id="MobiDB-lite"/>
    </source>
</evidence>
<dbReference type="CDD" id="cd02439">
    <property type="entry name" value="DMB-PRT_CobT"/>
    <property type="match status" value="1"/>
</dbReference>
<dbReference type="InterPro" id="IPR012825">
    <property type="entry name" value="BluB"/>
</dbReference>
<proteinExistence type="predicted"/>
<feature type="region of interest" description="Disordered" evidence="1">
    <location>
        <begin position="1"/>
        <end position="33"/>
    </location>
</feature>
<evidence type="ECO:0000313" key="4">
    <source>
        <dbReference type="Proteomes" id="UP001442841"/>
    </source>
</evidence>
<reference evidence="3 4" key="1">
    <citation type="submission" date="2024-04" db="EMBL/GenBank/DDBJ databases">
        <title>Isolation of an actinomycete strain from pig manure.</title>
        <authorList>
            <person name="Gong T."/>
            <person name="Yu Z."/>
            <person name="An M."/>
            <person name="Wei C."/>
            <person name="Yang W."/>
            <person name="Liu L."/>
        </authorList>
    </citation>
    <scope>NUCLEOTIDE SEQUENCE [LARGE SCALE GENOMIC DNA]</scope>
    <source>
        <strain evidence="3 4">ZF39</strain>
    </source>
</reference>
<accession>A0ABZ3FTG8</accession>
<dbReference type="SUPFAM" id="SSF55469">
    <property type="entry name" value="FMN-dependent nitroreductase-like"/>
    <property type="match status" value="1"/>
</dbReference>
<dbReference type="PANTHER" id="PTHR43463">
    <property type="entry name" value="NICOTINATE-NUCLEOTIDE--DIMETHYLBENZIMIDAZOLE PHOSPHORIBOSYLTRANSFERASE"/>
    <property type="match status" value="1"/>
</dbReference>
<dbReference type="EMBL" id="CP154795">
    <property type="protein sequence ID" value="XAN09382.1"/>
    <property type="molecule type" value="Genomic_DNA"/>
</dbReference>
<keyword evidence="3" id="KW-0560">Oxidoreductase</keyword>
<dbReference type="InterPro" id="IPR036087">
    <property type="entry name" value="Nict_dMeBzImd_PRibTrfase_sf"/>
</dbReference>
<sequence>MGASSGSSPRSDWARPVPTVGDPSAAAARAADPRGWAFDPADIDALDRILRARRDIRRFRPDPVPEEVVTEILAAAHAAPSVGHSQPWRFIVITDPSIRDHAAHLADRMRLEQAYQLTPDRGRRLLDLKLEGLREAPVGIVVACDRRTPAAGVLGRATFPDTDLWSCACAIENMWLTARAHGVGMGWVTLFDPADLASLLGLPDGVETLGWLCLGWPDERPPEPGLQRHAWSAKQSLEDVVLRDRWPAEDAPAAPASHLRAPSPDRLVGATDEADRLLTPPESLGVLDRALNRILAVGPAPVGGTLVLAAADHPVAELGVSAFPVSNTAEVFRAAVAGQSLGAASALTAGLEVVAVDAGVTGGPHEGARSEIPQDPRGNLRDADAMSIADTERLLAAGRRIGRESDGLVVLGEIGIGNTTVASALASALTGVDPGETVGLGAGSDAAILATKTDVVRRALARTGLGPESDPVTVLAGLGGPEFAILAGVTLGAVEAGRPVVLDGLATSVSALVATRLEPGVQAYLVAGQVSRERAHELVLRRLGLEPLLQLRMRAGEGVGGCLAASLILQAAQARARTGRTG</sequence>
<dbReference type="Pfam" id="PF00881">
    <property type="entry name" value="Nitroreductase"/>
    <property type="match status" value="1"/>
</dbReference>
<protein>
    <submittedName>
        <fullName evidence="3">5,6-dimethylbenzimidazole synthase</fullName>
        <ecNumber evidence="3">1.13.11.79</ecNumber>
    </submittedName>
</protein>
<evidence type="ECO:0000259" key="2">
    <source>
        <dbReference type="Pfam" id="PF00881"/>
    </source>
</evidence>
<dbReference type="InterPro" id="IPR000415">
    <property type="entry name" value="Nitroreductase-like"/>
</dbReference>
<evidence type="ECO:0000313" key="3">
    <source>
        <dbReference type="EMBL" id="XAN09382.1"/>
    </source>
</evidence>
<dbReference type="Gene3D" id="3.40.50.10210">
    <property type="match status" value="1"/>
</dbReference>
<dbReference type="NCBIfam" id="TIGR02476">
    <property type="entry name" value="BluB"/>
    <property type="match status" value="1"/>
</dbReference>
<gene>
    <name evidence="3" type="primary">bluB</name>
    <name evidence="3" type="ORF">AADG42_04755</name>
</gene>
<feature type="compositionally biased region" description="Polar residues" evidence="1">
    <location>
        <begin position="1"/>
        <end position="10"/>
    </location>
</feature>
<dbReference type="EC" id="1.13.11.79" evidence="3"/>
<dbReference type="Proteomes" id="UP001442841">
    <property type="component" value="Chromosome"/>
</dbReference>
<dbReference type="InterPro" id="IPR003200">
    <property type="entry name" value="Nict_dMeBzImd_PRibTrfase"/>
</dbReference>
<dbReference type="Gene3D" id="3.40.109.10">
    <property type="entry name" value="NADH Oxidase"/>
    <property type="match status" value="1"/>
</dbReference>
<name>A0ABZ3FTG8_9ACTN</name>
<dbReference type="SUPFAM" id="SSF52733">
    <property type="entry name" value="Nicotinate mononucleotide:5,6-dimethylbenzimidazole phosphoribosyltransferase (CobT)"/>
    <property type="match status" value="1"/>
</dbReference>
<dbReference type="InterPro" id="IPR029479">
    <property type="entry name" value="Nitroreductase"/>
</dbReference>
<dbReference type="PANTHER" id="PTHR43463:SF1">
    <property type="entry name" value="NICOTINATE-NUCLEOTIDE--DIMETHYLBENZIMIDAZOLE PHOSPHORIBOSYLTRANSFERASE"/>
    <property type="match status" value="1"/>
</dbReference>
<organism evidence="3 4">
    <name type="scientific">Ammonicoccus fulvus</name>
    <dbReference type="NCBI Taxonomy" id="3138240"/>
    <lineage>
        <taxon>Bacteria</taxon>
        <taxon>Bacillati</taxon>
        <taxon>Actinomycetota</taxon>
        <taxon>Actinomycetes</taxon>
        <taxon>Propionibacteriales</taxon>
        <taxon>Propionibacteriaceae</taxon>
        <taxon>Ammonicoccus</taxon>
    </lineage>
</organism>
<keyword evidence="4" id="KW-1185">Reference proteome</keyword>